<protein>
    <submittedName>
        <fullName evidence="2">Uncharacterized protein</fullName>
    </submittedName>
</protein>
<feature type="compositionally biased region" description="Polar residues" evidence="1">
    <location>
        <begin position="499"/>
        <end position="510"/>
    </location>
</feature>
<dbReference type="GeneID" id="64663248"/>
<reference evidence="2" key="1">
    <citation type="journal article" date="2020" name="New Phytol.">
        <title>Comparative genomics reveals dynamic genome evolution in host specialist ectomycorrhizal fungi.</title>
        <authorList>
            <person name="Lofgren L.A."/>
            <person name="Nguyen N.H."/>
            <person name="Vilgalys R."/>
            <person name="Ruytinx J."/>
            <person name="Liao H.L."/>
            <person name="Branco S."/>
            <person name="Kuo A."/>
            <person name="LaButti K."/>
            <person name="Lipzen A."/>
            <person name="Andreopoulos W."/>
            <person name="Pangilinan J."/>
            <person name="Riley R."/>
            <person name="Hundley H."/>
            <person name="Na H."/>
            <person name="Barry K."/>
            <person name="Grigoriev I.V."/>
            <person name="Stajich J.E."/>
            <person name="Kennedy P.G."/>
        </authorList>
    </citation>
    <scope>NUCLEOTIDE SEQUENCE</scope>
    <source>
        <strain evidence="2">FC203</strain>
    </source>
</reference>
<dbReference type="Proteomes" id="UP001195769">
    <property type="component" value="Unassembled WGS sequence"/>
</dbReference>
<name>A0AAD4DMZ9_9AGAM</name>
<sequence>MSNKPRVDGSAPTRGILQVSPKLTQAADEDMIYFQYEVNMSNKPRVDGSAPTRGILQVSPKKLTQAADEDMIYFQYEVNMSNKPRVDGSAPTRGILQVSLKKLTADPIDIELSAHCRIVVEGPPKMMLNRFPLRSTSGGSQRANSIGPGPRVQGLAPPRDGRHRARSLLGSDAGLSTHSAPVVRRQPTSSGSQSQSLNPLPDASIVLTGPSRPGSPSGSSDLNAPISAGVRRRRDSSTNAACLTPRRTKRLKTYAQQLATERGIPLKKLLAFIENGDLFVMLLELRAGQLEREEGIEINTLQELEKLLTSKDFESALKSRLTACMLSPNLTAYITDTHQHVMEFIQAHNDLFKIAEGLFEDAELRSQLGRLVTRLLSTIRGQIKSTLTMSVSKRLSIMDALKPLIHSGMEVDSSHWTRFAFLRRCLRIFLIGVCDHEKLTLKEAFSPYLIPSLHQDLVEHIEKTLNVDMVQLADEFSEYHPGQGSADQEERSGAYESLNDPTSHDASSTAAAVTNNLVDEEDRQADPTAIEGPFTDADVNEIPDESFGTPDCATSGFGLDGGFKKWNKQKFWNYVDAMLEQLRKSAREQSGGQTAGYEDAYRKAMVEFLQLDLQEFPGRCKALSLVKGSQPVWQETIQKKLLW</sequence>
<feature type="region of interest" description="Disordered" evidence="1">
    <location>
        <begin position="131"/>
        <end position="239"/>
    </location>
</feature>
<comment type="caution">
    <text evidence="2">The sequence shown here is derived from an EMBL/GenBank/DDBJ whole genome shotgun (WGS) entry which is preliminary data.</text>
</comment>
<organism evidence="2 3">
    <name type="scientific">Suillus fuscotomentosus</name>
    <dbReference type="NCBI Taxonomy" id="1912939"/>
    <lineage>
        <taxon>Eukaryota</taxon>
        <taxon>Fungi</taxon>
        <taxon>Dikarya</taxon>
        <taxon>Basidiomycota</taxon>
        <taxon>Agaricomycotina</taxon>
        <taxon>Agaricomycetes</taxon>
        <taxon>Agaricomycetidae</taxon>
        <taxon>Boletales</taxon>
        <taxon>Suillineae</taxon>
        <taxon>Suillaceae</taxon>
        <taxon>Suillus</taxon>
    </lineage>
</organism>
<accession>A0AAD4DMZ9</accession>
<feature type="compositionally biased region" description="Low complexity" evidence="1">
    <location>
        <begin position="209"/>
        <end position="220"/>
    </location>
</feature>
<feature type="region of interest" description="Disordered" evidence="1">
    <location>
        <begin position="518"/>
        <end position="537"/>
    </location>
</feature>
<dbReference type="EMBL" id="JABBWK010000453">
    <property type="protein sequence ID" value="KAG1884201.1"/>
    <property type="molecule type" value="Genomic_DNA"/>
</dbReference>
<gene>
    <name evidence="2" type="ORF">F5891DRAFT_1203014</name>
</gene>
<evidence type="ECO:0000256" key="1">
    <source>
        <dbReference type="SAM" id="MobiDB-lite"/>
    </source>
</evidence>
<dbReference type="RefSeq" id="XP_041216223.1">
    <property type="nucleotide sequence ID" value="XM_041368950.1"/>
</dbReference>
<feature type="compositionally biased region" description="Polar residues" evidence="1">
    <location>
        <begin position="134"/>
        <end position="144"/>
    </location>
</feature>
<feature type="region of interest" description="Disordered" evidence="1">
    <location>
        <begin position="479"/>
        <end position="510"/>
    </location>
</feature>
<feature type="compositionally biased region" description="Polar residues" evidence="1">
    <location>
        <begin position="186"/>
        <end position="198"/>
    </location>
</feature>
<evidence type="ECO:0000313" key="2">
    <source>
        <dbReference type="EMBL" id="KAG1884201.1"/>
    </source>
</evidence>
<proteinExistence type="predicted"/>
<dbReference type="AlphaFoldDB" id="A0AAD4DMZ9"/>
<evidence type="ECO:0000313" key="3">
    <source>
        <dbReference type="Proteomes" id="UP001195769"/>
    </source>
</evidence>
<keyword evidence="3" id="KW-1185">Reference proteome</keyword>